<dbReference type="InterPro" id="IPR001314">
    <property type="entry name" value="Peptidase_S1A"/>
</dbReference>
<evidence type="ECO:0000256" key="1">
    <source>
        <dbReference type="ARBA" id="ARBA00009228"/>
    </source>
</evidence>
<dbReference type="PROSITE" id="PS00134">
    <property type="entry name" value="TRYPSIN_HIS"/>
    <property type="match status" value="1"/>
</dbReference>
<dbReference type="PROSITE" id="PS50240">
    <property type="entry name" value="TRYPSIN_DOM"/>
    <property type="match status" value="1"/>
</dbReference>
<dbReference type="FunFam" id="2.40.10.10:FF:000010">
    <property type="entry name" value="Kallikrein related peptidase 11"/>
    <property type="match status" value="1"/>
</dbReference>
<dbReference type="GO" id="GO:0006508">
    <property type="term" value="P:proteolysis"/>
    <property type="evidence" value="ECO:0007669"/>
    <property type="project" value="UniProtKB-KW"/>
</dbReference>
<dbReference type="SMART" id="SM00020">
    <property type="entry name" value="Tryp_SPc"/>
    <property type="match status" value="1"/>
</dbReference>
<protein>
    <submittedName>
        <fullName evidence="9">Kallikrein related peptidase 13</fullName>
    </submittedName>
</protein>
<dbReference type="InterPro" id="IPR033116">
    <property type="entry name" value="TRYPSIN_SER"/>
</dbReference>
<sequence>MWPLASAMAFLTVALSDGMSQEYPKILNGTNGTHGFLPGGYTCPPHSQPWQAALLVQGRLLCGGVLVHPRWVLTAAHCLKPGFTVHLGKHALGRVEAVTYPKTLQCADIQLRSDEECRQKYPGKITPNMLCAGTKEGGQDSCDGDSGGPLICNGTLHGIVSWGDFPCGQPDRPGVYTRVSQYVSWIQETIENKSTHKQKWTKGPQ</sequence>
<dbReference type="PANTHER" id="PTHR24271">
    <property type="entry name" value="KALLIKREIN-RELATED"/>
    <property type="match status" value="1"/>
</dbReference>
<evidence type="ECO:0000256" key="2">
    <source>
        <dbReference type="ARBA" id="ARBA00022670"/>
    </source>
</evidence>
<dbReference type="GO" id="GO:0004252">
    <property type="term" value="F:serine-type endopeptidase activity"/>
    <property type="evidence" value="ECO:0007669"/>
    <property type="project" value="InterPro"/>
</dbReference>
<evidence type="ECO:0000256" key="6">
    <source>
        <dbReference type="RuleBase" id="RU363034"/>
    </source>
</evidence>
<dbReference type="Proteomes" id="UP000593571">
    <property type="component" value="Unassembled WGS sequence"/>
</dbReference>
<dbReference type="CDD" id="cd00190">
    <property type="entry name" value="Tryp_SPc"/>
    <property type="match status" value="1"/>
</dbReference>
<keyword evidence="5" id="KW-1015">Disulfide bond</keyword>
<evidence type="ECO:0000256" key="3">
    <source>
        <dbReference type="ARBA" id="ARBA00022801"/>
    </source>
</evidence>
<comment type="caution">
    <text evidence="9">The sequence shown here is derived from an EMBL/GenBank/DDBJ whole genome shotgun (WGS) entry which is preliminary data.</text>
</comment>
<dbReference type="InterPro" id="IPR001254">
    <property type="entry name" value="Trypsin_dom"/>
</dbReference>
<dbReference type="PROSITE" id="PS00135">
    <property type="entry name" value="TRYPSIN_SER"/>
    <property type="match status" value="1"/>
</dbReference>
<evidence type="ECO:0000256" key="4">
    <source>
        <dbReference type="ARBA" id="ARBA00022825"/>
    </source>
</evidence>
<reference evidence="9 10" key="1">
    <citation type="journal article" date="2020" name="Nature">
        <title>Six reference-quality genomes reveal evolution of bat adaptations.</title>
        <authorList>
            <person name="Jebb D."/>
            <person name="Huang Z."/>
            <person name="Pippel M."/>
            <person name="Hughes G.M."/>
            <person name="Lavrichenko K."/>
            <person name="Devanna P."/>
            <person name="Winkler S."/>
            <person name="Jermiin L.S."/>
            <person name="Skirmuntt E.C."/>
            <person name="Katzourakis A."/>
            <person name="Burkitt-Gray L."/>
            <person name="Ray D.A."/>
            <person name="Sullivan K.A.M."/>
            <person name="Roscito J.G."/>
            <person name="Kirilenko B.M."/>
            <person name="Davalos L.M."/>
            <person name="Corthals A.P."/>
            <person name="Power M.L."/>
            <person name="Jones G."/>
            <person name="Ransome R.D."/>
            <person name="Dechmann D.K.N."/>
            <person name="Locatelli A.G."/>
            <person name="Puechmaille S.J."/>
            <person name="Fedrigo O."/>
            <person name="Jarvis E.D."/>
            <person name="Hiller M."/>
            <person name="Vernes S.C."/>
            <person name="Myers E.W."/>
            <person name="Teeling E.C."/>
        </authorList>
    </citation>
    <scope>NUCLEOTIDE SEQUENCE [LARGE SCALE GENOMIC DNA]</scope>
    <source>
        <strain evidence="9">MRouAeg1</strain>
        <tissue evidence="9">Muscle</tissue>
    </source>
</reference>
<feature type="signal peptide" evidence="7">
    <location>
        <begin position="1"/>
        <end position="18"/>
    </location>
</feature>
<dbReference type="PANTHER" id="PTHR24271:SF3">
    <property type="entry name" value="KALLIKREIN-13"/>
    <property type="match status" value="1"/>
</dbReference>
<evidence type="ECO:0000313" key="9">
    <source>
        <dbReference type="EMBL" id="KAF6410256.1"/>
    </source>
</evidence>
<feature type="domain" description="Peptidase S1" evidence="8">
    <location>
        <begin position="37"/>
        <end position="191"/>
    </location>
</feature>
<dbReference type="GO" id="GO:0030141">
    <property type="term" value="C:secretory granule"/>
    <property type="evidence" value="ECO:0007669"/>
    <property type="project" value="TreeGrafter"/>
</dbReference>
<dbReference type="AlphaFoldDB" id="A0A7J8CHE8"/>
<name>A0A7J8CHE8_ROUAE</name>
<feature type="chain" id="PRO_5029905405" evidence="7">
    <location>
        <begin position="19"/>
        <end position="205"/>
    </location>
</feature>
<dbReference type="InterPro" id="IPR009003">
    <property type="entry name" value="Peptidase_S1_PA"/>
</dbReference>
<proteinExistence type="inferred from homology"/>
<dbReference type="SUPFAM" id="SSF50494">
    <property type="entry name" value="Trypsin-like serine proteases"/>
    <property type="match status" value="1"/>
</dbReference>
<keyword evidence="10" id="KW-1185">Reference proteome</keyword>
<dbReference type="InterPro" id="IPR043504">
    <property type="entry name" value="Peptidase_S1_PA_chymotrypsin"/>
</dbReference>
<evidence type="ECO:0000256" key="7">
    <source>
        <dbReference type="SAM" id="SignalP"/>
    </source>
</evidence>
<evidence type="ECO:0000313" key="10">
    <source>
        <dbReference type="Proteomes" id="UP000593571"/>
    </source>
</evidence>
<keyword evidence="7" id="KW-0732">Signal</keyword>
<accession>A0A7J8CHE8</accession>
<keyword evidence="2 6" id="KW-0645">Protease</keyword>
<evidence type="ECO:0000259" key="8">
    <source>
        <dbReference type="PROSITE" id="PS50240"/>
    </source>
</evidence>
<gene>
    <name evidence="9" type="ORF">HJG63_007357</name>
</gene>
<keyword evidence="3 6" id="KW-0378">Hydrolase</keyword>
<comment type="similarity">
    <text evidence="1">Belongs to the peptidase S1 family. Snake venom subfamily.</text>
</comment>
<evidence type="ECO:0000256" key="5">
    <source>
        <dbReference type="ARBA" id="ARBA00023157"/>
    </source>
</evidence>
<dbReference type="PRINTS" id="PR00722">
    <property type="entry name" value="CHYMOTRYPSIN"/>
</dbReference>
<dbReference type="EMBL" id="JACASE010000014">
    <property type="protein sequence ID" value="KAF6410256.1"/>
    <property type="molecule type" value="Genomic_DNA"/>
</dbReference>
<dbReference type="Pfam" id="PF00089">
    <property type="entry name" value="Trypsin"/>
    <property type="match status" value="1"/>
</dbReference>
<dbReference type="InterPro" id="IPR018114">
    <property type="entry name" value="TRYPSIN_HIS"/>
</dbReference>
<keyword evidence="4 6" id="KW-0720">Serine protease</keyword>
<organism evidence="9 10">
    <name type="scientific">Rousettus aegyptiacus</name>
    <name type="common">Egyptian fruit bat</name>
    <name type="synonym">Pteropus aegyptiacus</name>
    <dbReference type="NCBI Taxonomy" id="9407"/>
    <lineage>
        <taxon>Eukaryota</taxon>
        <taxon>Metazoa</taxon>
        <taxon>Chordata</taxon>
        <taxon>Craniata</taxon>
        <taxon>Vertebrata</taxon>
        <taxon>Euteleostomi</taxon>
        <taxon>Mammalia</taxon>
        <taxon>Eutheria</taxon>
        <taxon>Laurasiatheria</taxon>
        <taxon>Chiroptera</taxon>
        <taxon>Yinpterochiroptera</taxon>
        <taxon>Pteropodoidea</taxon>
        <taxon>Pteropodidae</taxon>
        <taxon>Rousettinae</taxon>
        <taxon>Rousettus</taxon>
    </lineage>
</organism>
<dbReference type="Gene3D" id="2.40.10.10">
    <property type="entry name" value="Trypsin-like serine proteases"/>
    <property type="match status" value="3"/>
</dbReference>